<dbReference type="Proteomes" id="UP001175226">
    <property type="component" value="Unassembled WGS sequence"/>
</dbReference>
<name>A0AA39J6J1_9AGAR</name>
<reference evidence="1" key="1">
    <citation type="submission" date="2023-06" db="EMBL/GenBank/DDBJ databases">
        <authorList>
            <consortium name="Lawrence Berkeley National Laboratory"/>
            <person name="Ahrendt S."/>
            <person name="Sahu N."/>
            <person name="Indic B."/>
            <person name="Wong-Bajracharya J."/>
            <person name="Merenyi Z."/>
            <person name="Ke H.-M."/>
            <person name="Monk M."/>
            <person name="Kocsube S."/>
            <person name="Drula E."/>
            <person name="Lipzen A."/>
            <person name="Balint B."/>
            <person name="Henrissat B."/>
            <person name="Andreopoulos B."/>
            <person name="Martin F.M."/>
            <person name="Harder C.B."/>
            <person name="Rigling D."/>
            <person name="Ford K.L."/>
            <person name="Foster G.D."/>
            <person name="Pangilinan J."/>
            <person name="Papanicolaou A."/>
            <person name="Barry K."/>
            <person name="LaButti K."/>
            <person name="Viragh M."/>
            <person name="Koriabine M."/>
            <person name="Yan M."/>
            <person name="Riley R."/>
            <person name="Champramary S."/>
            <person name="Plett K.L."/>
            <person name="Tsai I.J."/>
            <person name="Slot J."/>
            <person name="Sipos G."/>
            <person name="Plett J."/>
            <person name="Nagy L.G."/>
            <person name="Grigoriev I.V."/>
        </authorList>
    </citation>
    <scope>NUCLEOTIDE SEQUENCE</scope>
    <source>
        <strain evidence="1">FPL87.14</strain>
    </source>
</reference>
<accession>A0AA39J6J1</accession>
<gene>
    <name evidence="1" type="ORF">EV421DRAFT_1829620</name>
</gene>
<dbReference type="AlphaFoldDB" id="A0AA39J6J1"/>
<protein>
    <submittedName>
        <fullName evidence="1">Uncharacterized protein</fullName>
    </submittedName>
</protein>
<sequence length="87" mass="9599">MSWLLLSQVVYSALVGEWGRYSSSLSVWMMTGILGSRRGNSELERREMVGLGEGIVGILSGFSERMELGIVRISSCLVMAREDSPID</sequence>
<dbReference type="EMBL" id="JAUEPT010000051">
    <property type="protein sequence ID" value="KAK0437062.1"/>
    <property type="molecule type" value="Genomic_DNA"/>
</dbReference>
<comment type="caution">
    <text evidence="1">The sequence shown here is derived from an EMBL/GenBank/DDBJ whole genome shotgun (WGS) entry which is preliminary data.</text>
</comment>
<evidence type="ECO:0000313" key="1">
    <source>
        <dbReference type="EMBL" id="KAK0437062.1"/>
    </source>
</evidence>
<keyword evidence="2" id="KW-1185">Reference proteome</keyword>
<proteinExistence type="predicted"/>
<evidence type="ECO:0000313" key="2">
    <source>
        <dbReference type="Proteomes" id="UP001175226"/>
    </source>
</evidence>
<organism evidence="1 2">
    <name type="scientific">Armillaria borealis</name>
    <dbReference type="NCBI Taxonomy" id="47425"/>
    <lineage>
        <taxon>Eukaryota</taxon>
        <taxon>Fungi</taxon>
        <taxon>Dikarya</taxon>
        <taxon>Basidiomycota</taxon>
        <taxon>Agaricomycotina</taxon>
        <taxon>Agaricomycetes</taxon>
        <taxon>Agaricomycetidae</taxon>
        <taxon>Agaricales</taxon>
        <taxon>Marasmiineae</taxon>
        <taxon>Physalacriaceae</taxon>
        <taxon>Armillaria</taxon>
    </lineage>
</organism>